<comment type="caution">
    <text evidence="3">The sequence shown here is derived from an EMBL/GenBank/DDBJ whole genome shotgun (WGS) entry which is preliminary data.</text>
</comment>
<dbReference type="RefSeq" id="WP_147783524.1">
    <property type="nucleotide sequence ID" value="NZ_VRMG01000007.1"/>
</dbReference>
<dbReference type="InterPro" id="IPR050312">
    <property type="entry name" value="IolE/XylAMocC-like"/>
</dbReference>
<evidence type="ECO:0000313" key="3">
    <source>
        <dbReference type="EMBL" id="TXN30340.1"/>
    </source>
</evidence>
<dbReference type="PANTHER" id="PTHR12110">
    <property type="entry name" value="HYDROXYPYRUVATE ISOMERASE"/>
    <property type="match status" value="1"/>
</dbReference>
<keyword evidence="1" id="KW-0119">Carbohydrate metabolism</keyword>
<evidence type="ECO:0000259" key="2">
    <source>
        <dbReference type="Pfam" id="PF01261"/>
    </source>
</evidence>
<evidence type="ECO:0000313" key="4">
    <source>
        <dbReference type="Proteomes" id="UP000321379"/>
    </source>
</evidence>
<dbReference type="GO" id="GO:0016853">
    <property type="term" value="F:isomerase activity"/>
    <property type="evidence" value="ECO:0007669"/>
    <property type="project" value="UniProtKB-KW"/>
</dbReference>
<dbReference type="PANTHER" id="PTHR12110:SF41">
    <property type="entry name" value="INOSOSE DEHYDRATASE"/>
    <property type="match status" value="1"/>
</dbReference>
<dbReference type="EMBL" id="VRMG01000007">
    <property type="protein sequence ID" value="TXN30340.1"/>
    <property type="molecule type" value="Genomic_DNA"/>
</dbReference>
<accession>A0A5C8UQX1</accession>
<dbReference type="Pfam" id="PF01261">
    <property type="entry name" value="AP_endonuc_2"/>
    <property type="match status" value="1"/>
</dbReference>
<reference evidence="3 4" key="1">
    <citation type="submission" date="2019-08" db="EMBL/GenBank/DDBJ databases">
        <title>Bacterial whole genome sequence for Glaciihabitans sp. CHu50b-6-2.</title>
        <authorList>
            <person name="Jin L."/>
        </authorList>
    </citation>
    <scope>NUCLEOTIDE SEQUENCE [LARGE SCALE GENOMIC DNA]</scope>
    <source>
        <strain evidence="3 4">CHu50b-6-2</strain>
    </source>
</reference>
<gene>
    <name evidence="3" type="ORF">FVP33_10010</name>
</gene>
<dbReference type="AlphaFoldDB" id="A0A5C8UQX1"/>
<dbReference type="InterPro" id="IPR036237">
    <property type="entry name" value="Xyl_isomerase-like_sf"/>
</dbReference>
<dbReference type="Proteomes" id="UP000321379">
    <property type="component" value="Unassembled WGS sequence"/>
</dbReference>
<evidence type="ECO:0000256" key="1">
    <source>
        <dbReference type="ARBA" id="ARBA00023277"/>
    </source>
</evidence>
<organism evidence="3 4">
    <name type="scientific">Lacisediminihabitans profunda</name>
    <dbReference type="NCBI Taxonomy" id="2594790"/>
    <lineage>
        <taxon>Bacteria</taxon>
        <taxon>Bacillati</taxon>
        <taxon>Actinomycetota</taxon>
        <taxon>Actinomycetes</taxon>
        <taxon>Micrococcales</taxon>
        <taxon>Microbacteriaceae</taxon>
        <taxon>Lacisediminihabitans</taxon>
    </lineage>
</organism>
<sequence length="248" mass="26278">MSTSQLSVQLYTVRDALAADLPGTLRRVADLGYTNVELFGFVGLADQYSELLPAAGLSAPSAHGSLLGANLDAVFAAATKIGVTTLIDPHIDRSLWSNREDVTASATQLNSIALKGADHGLTIGYHNHWWETENRIDGTPALEVFADLLDPAVILEVDTYWAEVGGVSAAELLTRLGDRVQLIHVKDGAVTQDDQEQVAVGSGRLDIPAILAAAPQALRVVELDGFAGDVFDALRDSFAYLTANGVQA</sequence>
<proteinExistence type="predicted"/>
<name>A0A5C8UQX1_9MICO</name>
<keyword evidence="3" id="KW-0413">Isomerase</keyword>
<dbReference type="SUPFAM" id="SSF51658">
    <property type="entry name" value="Xylose isomerase-like"/>
    <property type="match status" value="1"/>
</dbReference>
<protein>
    <submittedName>
        <fullName evidence="3">Sugar phosphate isomerase/epimerase</fullName>
    </submittedName>
</protein>
<dbReference type="InterPro" id="IPR013022">
    <property type="entry name" value="Xyl_isomerase-like_TIM-brl"/>
</dbReference>
<keyword evidence="4" id="KW-1185">Reference proteome</keyword>
<feature type="domain" description="Xylose isomerase-like TIM barrel" evidence="2">
    <location>
        <begin position="72"/>
        <end position="213"/>
    </location>
</feature>
<dbReference type="Gene3D" id="3.20.20.150">
    <property type="entry name" value="Divalent-metal-dependent TIM barrel enzymes"/>
    <property type="match status" value="1"/>
</dbReference>